<evidence type="ECO:0000313" key="3">
    <source>
        <dbReference type="Proteomes" id="UP000616114"/>
    </source>
</evidence>
<evidence type="ECO:0008006" key="4">
    <source>
        <dbReference type="Google" id="ProtNLM"/>
    </source>
</evidence>
<keyword evidence="3" id="KW-1185">Reference proteome</keyword>
<reference evidence="2" key="1">
    <citation type="journal article" date="2014" name="Int. J. Syst. Evol. Microbiol.">
        <title>Complete genome sequence of Corynebacterium casei LMG S-19264T (=DSM 44701T), isolated from a smear-ripened cheese.</title>
        <authorList>
            <consortium name="US DOE Joint Genome Institute (JGI-PGF)"/>
            <person name="Walter F."/>
            <person name="Albersmeier A."/>
            <person name="Kalinowski J."/>
            <person name="Ruckert C."/>
        </authorList>
    </citation>
    <scope>NUCLEOTIDE SEQUENCE</scope>
    <source>
        <strain evidence="2">CGMCC 1.12785</strain>
    </source>
</reference>
<keyword evidence="1" id="KW-0812">Transmembrane</keyword>
<sequence length="144" mass="14746">MTSSRAGSPVPDEGSGLVEYTFGTLVLLLPLLYLTLALAELQAGLYAADAAASAVSRELSTRPGADPARTETMTGLAMQDFGLEPDQATIAWECEGPCEAGGSLITVQVTTEVVLPGVPWFLADAGVGIIALSASHADVVAPQD</sequence>
<dbReference type="Proteomes" id="UP000616114">
    <property type="component" value="Unassembled WGS sequence"/>
</dbReference>
<name>A0A8J2XHD4_9MICO</name>
<organism evidence="2 3">
    <name type="scientific">Sediminivirga luteola</name>
    <dbReference type="NCBI Taxonomy" id="1774748"/>
    <lineage>
        <taxon>Bacteria</taxon>
        <taxon>Bacillati</taxon>
        <taxon>Actinomycetota</taxon>
        <taxon>Actinomycetes</taxon>
        <taxon>Micrococcales</taxon>
        <taxon>Brevibacteriaceae</taxon>
        <taxon>Sediminivirga</taxon>
    </lineage>
</organism>
<protein>
    <recommendedName>
        <fullName evidence="4">TadE-like protein</fullName>
    </recommendedName>
</protein>
<comment type="caution">
    <text evidence="2">The sequence shown here is derived from an EMBL/GenBank/DDBJ whole genome shotgun (WGS) entry which is preliminary data.</text>
</comment>
<evidence type="ECO:0000256" key="1">
    <source>
        <dbReference type="SAM" id="Phobius"/>
    </source>
</evidence>
<keyword evidence="1" id="KW-1133">Transmembrane helix</keyword>
<dbReference type="RefSeq" id="WP_188550529.1">
    <property type="nucleotide sequence ID" value="NZ_BMFY01000006.1"/>
</dbReference>
<evidence type="ECO:0000313" key="2">
    <source>
        <dbReference type="EMBL" id="GGA14941.1"/>
    </source>
</evidence>
<feature type="transmembrane region" description="Helical" evidence="1">
    <location>
        <begin position="20"/>
        <end position="39"/>
    </location>
</feature>
<dbReference type="AlphaFoldDB" id="A0A8J2XHD4"/>
<dbReference type="EMBL" id="BMFY01000006">
    <property type="protein sequence ID" value="GGA14941.1"/>
    <property type="molecule type" value="Genomic_DNA"/>
</dbReference>
<gene>
    <name evidence="2" type="ORF">GCM10011333_17440</name>
</gene>
<keyword evidence="1" id="KW-0472">Membrane</keyword>
<accession>A0A8J2XHD4</accession>
<proteinExistence type="predicted"/>
<reference evidence="2" key="2">
    <citation type="submission" date="2020-09" db="EMBL/GenBank/DDBJ databases">
        <authorList>
            <person name="Sun Q."/>
            <person name="Zhou Y."/>
        </authorList>
    </citation>
    <scope>NUCLEOTIDE SEQUENCE</scope>
    <source>
        <strain evidence="2">CGMCC 1.12785</strain>
    </source>
</reference>